<gene>
    <name evidence="1" type="ORF">SAMN05216266_13040</name>
</gene>
<keyword evidence="2" id="KW-1185">Reference proteome</keyword>
<sequence length="154" mass="16758">MVNWQEIERDAPEFAARVRAVFGLGTHKTIATLRSDGSPRISGTELEFSDGEVTLGMMGGSMKLRDVRRDNRVAVHSPTIEPPKPDEPGTWAGDAKLAGRLVGVPAPPDTPHADAGFFRVDIAEVALTYLGEPADHLAIESWHPGRGHRMRTRA</sequence>
<proteinExistence type="predicted"/>
<reference evidence="2" key="1">
    <citation type="submission" date="2016-10" db="EMBL/GenBank/DDBJ databases">
        <authorList>
            <person name="Varghese N."/>
            <person name="Submissions S."/>
        </authorList>
    </citation>
    <scope>NUCLEOTIDE SEQUENCE [LARGE SCALE GENOMIC DNA]</scope>
    <source>
        <strain evidence="2">CGMCC 4.3568</strain>
    </source>
</reference>
<dbReference type="Gene3D" id="2.30.110.10">
    <property type="entry name" value="Electron Transport, Fmn-binding Protein, Chain A"/>
    <property type="match status" value="1"/>
</dbReference>
<name>A0A1I1CHZ2_9PSEU</name>
<evidence type="ECO:0000313" key="2">
    <source>
        <dbReference type="Proteomes" id="UP000243799"/>
    </source>
</evidence>
<evidence type="ECO:0000313" key="1">
    <source>
        <dbReference type="EMBL" id="SFB62289.1"/>
    </source>
</evidence>
<dbReference type="STRING" id="490629.SAMN05216266_13040"/>
<organism evidence="1 2">
    <name type="scientific">Amycolatopsis marina</name>
    <dbReference type="NCBI Taxonomy" id="490629"/>
    <lineage>
        <taxon>Bacteria</taxon>
        <taxon>Bacillati</taxon>
        <taxon>Actinomycetota</taxon>
        <taxon>Actinomycetes</taxon>
        <taxon>Pseudonocardiales</taxon>
        <taxon>Pseudonocardiaceae</taxon>
        <taxon>Amycolatopsis</taxon>
    </lineage>
</organism>
<dbReference type="InterPro" id="IPR012349">
    <property type="entry name" value="Split_barrel_FMN-bd"/>
</dbReference>
<evidence type="ECO:0008006" key="3">
    <source>
        <dbReference type="Google" id="ProtNLM"/>
    </source>
</evidence>
<dbReference type="AlphaFoldDB" id="A0A1I1CHZ2"/>
<accession>A0A1I1CHZ2</accession>
<protein>
    <recommendedName>
        <fullName evidence="3">Pyridoxamine 5'-phosphate oxidase</fullName>
    </recommendedName>
</protein>
<dbReference type="Proteomes" id="UP000243799">
    <property type="component" value="Unassembled WGS sequence"/>
</dbReference>
<dbReference type="RefSeq" id="WP_091678964.1">
    <property type="nucleotide sequence ID" value="NZ_FOKG01000030.1"/>
</dbReference>
<dbReference type="OrthoDB" id="5115613at2"/>
<dbReference type="EMBL" id="FOKG01000030">
    <property type="protein sequence ID" value="SFB62289.1"/>
    <property type="molecule type" value="Genomic_DNA"/>
</dbReference>
<dbReference type="SUPFAM" id="SSF50475">
    <property type="entry name" value="FMN-binding split barrel"/>
    <property type="match status" value="1"/>
</dbReference>